<dbReference type="InterPro" id="IPR040079">
    <property type="entry name" value="Glutathione_S-Trfase"/>
</dbReference>
<dbReference type="Gene3D" id="1.20.1050.10">
    <property type="match status" value="1"/>
</dbReference>
<dbReference type="EMBL" id="JAAGBB010000020">
    <property type="protein sequence ID" value="MBR0666054.1"/>
    <property type="molecule type" value="Genomic_DNA"/>
</dbReference>
<dbReference type="InterPro" id="IPR036249">
    <property type="entry name" value="Thioredoxin-like_sf"/>
</dbReference>
<comment type="caution">
    <text evidence="3">The sequence shown here is derived from an EMBL/GenBank/DDBJ whole genome shotgun (WGS) entry which is preliminary data.</text>
</comment>
<dbReference type="InterPro" id="IPR004045">
    <property type="entry name" value="Glutathione_S-Trfase_N"/>
</dbReference>
<dbReference type="SUPFAM" id="SSF47616">
    <property type="entry name" value="GST C-terminal domain-like"/>
    <property type="match status" value="1"/>
</dbReference>
<evidence type="ECO:0000313" key="3">
    <source>
        <dbReference type="EMBL" id="MBR0666054.1"/>
    </source>
</evidence>
<organism evidence="3 4">
    <name type="scientific">Plastoroseomonas hellenica</name>
    <dbReference type="NCBI Taxonomy" id="2687306"/>
    <lineage>
        <taxon>Bacteria</taxon>
        <taxon>Pseudomonadati</taxon>
        <taxon>Pseudomonadota</taxon>
        <taxon>Alphaproteobacteria</taxon>
        <taxon>Acetobacterales</taxon>
        <taxon>Acetobacteraceae</taxon>
        <taxon>Plastoroseomonas</taxon>
    </lineage>
</organism>
<dbReference type="RefSeq" id="WP_211853729.1">
    <property type="nucleotide sequence ID" value="NZ_JAAGBB010000020.1"/>
</dbReference>
<reference evidence="4" key="1">
    <citation type="journal article" date="2021" name="Syst. Appl. Microbiol.">
        <title>Roseomonas hellenica sp. nov., isolated from roots of wild-growing Alkanna tinctoria.</title>
        <authorList>
            <person name="Rat A."/>
            <person name="Naranjo H.D."/>
            <person name="Lebbe L."/>
            <person name="Cnockaert M."/>
            <person name="Krigas N."/>
            <person name="Grigoriadou K."/>
            <person name="Maloupa E."/>
            <person name="Willems A."/>
        </authorList>
    </citation>
    <scope>NUCLEOTIDE SEQUENCE [LARGE SCALE GENOMIC DNA]</scope>
    <source>
        <strain evidence="4">LMG 31523</strain>
    </source>
</reference>
<dbReference type="Pfam" id="PF00043">
    <property type="entry name" value="GST_C"/>
    <property type="match status" value="1"/>
</dbReference>
<dbReference type="SFLD" id="SFLDG00358">
    <property type="entry name" value="Main_(cytGST)"/>
    <property type="match status" value="1"/>
</dbReference>
<evidence type="ECO:0000259" key="2">
    <source>
        <dbReference type="PROSITE" id="PS50404"/>
    </source>
</evidence>
<dbReference type="PROSITE" id="PS50404">
    <property type="entry name" value="GST_NTER"/>
    <property type="match status" value="1"/>
</dbReference>
<comment type="similarity">
    <text evidence="1">Belongs to the GST superfamily.</text>
</comment>
<dbReference type="Gene3D" id="3.40.30.10">
    <property type="entry name" value="Glutaredoxin"/>
    <property type="match status" value="1"/>
</dbReference>
<dbReference type="InterPro" id="IPR004046">
    <property type="entry name" value="GST_C"/>
</dbReference>
<dbReference type="PANTHER" id="PTHR44051">
    <property type="entry name" value="GLUTATHIONE S-TRANSFERASE-RELATED"/>
    <property type="match status" value="1"/>
</dbReference>
<dbReference type="SUPFAM" id="SSF52833">
    <property type="entry name" value="Thioredoxin-like"/>
    <property type="match status" value="1"/>
</dbReference>
<dbReference type="PANTHER" id="PTHR44051:SF8">
    <property type="entry name" value="GLUTATHIONE S-TRANSFERASE GSTA"/>
    <property type="match status" value="1"/>
</dbReference>
<sequence>MLTLYCAPGSSSMAPHIALHEICIRFDLRPLSFARGQNRDPDYLAINPEGKVPTLLIDGRPLTEVAAILFYLARRHPRAGLLPEGDPEAEARAVSWMSFLAATVHPARRQGLAQARIAYGLADRRLGDADWAIGPYSIADIHLFRLFWRFRNSLQPAAGEFPNLSRHHDRMLARDAVRKTLEVEAAIGYELPA</sequence>
<dbReference type="CDD" id="cd03057">
    <property type="entry name" value="GST_N_Beta"/>
    <property type="match status" value="1"/>
</dbReference>
<dbReference type="SFLD" id="SFLDS00019">
    <property type="entry name" value="Glutathione_Transferase_(cytos"/>
    <property type="match status" value="1"/>
</dbReference>
<accession>A0ABS5F0J9</accession>
<gene>
    <name evidence="3" type="ORF">GXW71_16965</name>
</gene>
<dbReference type="InterPro" id="IPR036282">
    <property type="entry name" value="Glutathione-S-Trfase_C_sf"/>
</dbReference>
<feature type="domain" description="GST N-terminal" evidence="2">
    <location>
        <begin position="1"/>
        <end position="80"/>
    </location>
</feature>
<dbReference type="SFLD" id="SFLDG01150">
    <property type="entry name" value="Main.1:_Beta-like"/>
    <property type="match status" value="1"/>
</dbReference>
<name>A0ABS5F0J9_9PROT</name>
<keyword evidence="4" id="KW-1185">Reference proteome</keyword>
<dbReference type="Pfam" id="PF02798">
    <property type="entry name" value="GST_N"/>
    <property type="match status" value="1"/>
</dbReference>
<dbReference type="Proteomes" id="UP001196870">
    <property type="component" value="Unassembled WGS sequence"/>
</dbReference>
<proteinExistence type="inferred from homology"/>
<evidence type="ECO:0000313" key="4">
    <source>
        <dbReference type="Proteomes" id="UP001196870"/>
    </source>
</evidence>
<evidence type="ECO:0000256" key="1">
    <source>
        <dbReference type="RuleBase" id="RU003494"/>
    </source>
</evidence>
<protein>
    <submittedName>
        <fullName evidence="3">Glutathione S-transferase family protein</fullName>
    </submittedName>
</protein>